<accession>A0ABD6HXG8</accession>
<sequence length="265" mass="28982">MLIVALDSQIPNPNYKPVQTQFRTVKGCIAAWRGDFSVDLTGNGHTLTPVGRPNQGVFSVLCNKDNGYLTNVPDGINRTLVVVHRLPATVAAPDQTYSNPLGNLSQSDTNTGVGIGIVQASAAHLDLHQMTGFVGADKKDTPLFSKAKPAPDGPVSNAMRWQWSAFAVDGDNNFCAMYIPRQLDDLVMGANAPGVQLKNRWVTNLDGSPAYYRIGAWRDPSTPGVKSSAVEIAYAAIYDRPFMLSDMRQQYQNEKYYMAQFGHEI</sequence>
<protein>
    <submittedName>
        <fullName evidence="1">Uncharacterized protein</fullName>
    </submittedName>
</protein>
<comment type="caution">
    <text evidence="1">The sequence shown here is derived from an EMBL/GenBank/DDBJ whole genome shotgun (WGS) entry which is preliminary data.</text>
</comment>
<proteinExistence type="predicted"/>
<organism evidence="1 2">
    <name type="scientific">Serratia marcescens</name>
    <dbReference type="NCBI Taxonomy" id="615"/>
    <lineage>
        <taxon>Bacteria</taxon>
        <taxon>Pseudomonadati</taxon>
        <taxon>Pseudomonadota</taxon>
        <taxon>Gammaproteobacteria</taxon>
        <taxon>Enterobacterales</taxon>
        <taxon>Yersiniaceae</taxon>
        <taxon>Serratia</taxon>
    </lineage>
</organism>
<dbReference type="EMBL" id="WNKC01000001">
    <property type="protein sequence ID" value="MVF02534.1"/>
    <property type="molecule type" value="Genomic_DNA"/>
</dbReference>
<dbReference type="AlphaFoldDB" id="A0ABD6HXG8"/>
<reference evidence="1 2" key="1">
    <citation type="submission" date="2019-11" db="EMBL/GenBank/DDBJ databases">
        <title>Whole genome sequence of a plant growth promoting strain Serratia marcescens BTL07 isolated from the rhizoplane of Chili (Capsicum annuum).</title>
        <authorList>
            <person name="Dutta S."/>
            <person name="Khatun A."/>
            <person name="Gupta D.R."/>
            <person name="Surovy M.Z."/>
            <person name="Rahman M.M."/>
            <person name="Mahmud N.U."/>
            <person name="Emes R."/>
            <person name="Warry A."/>
            <person name="West H."/>
            <person name="Clarke M.L."/>
            <person name="Islam M.T."/>
        </authorList>
    </citation>
    <scope>NUCLEOTIDE SEQUENCE [LARGE SCALE GENOMIC DNA]</scope>
    <source>
        <strain evidence="1 2">BTL07</strain>
    </source>
</reference>
<dbReference type="Proteomes" id="UP000443014">
    <property type="component" value="Unassembled WGS sequence"/>
</dbReference>
<evidence type="ECO:0000313" key="1">
    <source>
        <dbReference type="EMBL" id="MVF02534.1"/>
    </source>
</evidence>
<evidence type="ECO:0000313" key="2">
    <source>
        <dbReference type="Proteomes" id="UP000443014"/>
    </source>
</evidence>
<gene>
    <name evidence="1" type="ORF">GMA22_04555</name>
</gene>
<dbReference type="RefSeq" id="WP_156865465.1">
    <property type="nucleotide sequence ID" value="NZ_WNKC01000001.1"/>
</dbReference>
<name>A0ABD6HXG8_SERMA</name>